<accession>A0A5J4YQU6</accession>
<keyword evidence="2" id="KW-1185">Reference proteome</keyword>
<dbReference type="Proteomes" id="UP000324585">
    <property type="component" value="Unassembled WGS sequence"/>
</dbReference>
<name>A0A5J4YQU6_PORPP</name>
<sequence length="465" mass="51623">MAGLRNVAWTLNALPECAQAREMIHRHLKLVVTELEQVTAFSERENPGRALLKAKELQTLLRKHADPAYVRAKQMMLCASATSKEWHFSVVGDHLRANFARTYGLAAIEHETLLATRRRLAHVATQSKKADDVEFISRMFEYYTTRSALLDLSMKLSWAPDTVDGVPTAGAPCADFVMRMVPIARSASELGKPGDAAALEKQFQMLRELIDAHRNANPDDTASEQVISQTLLLFSHISEYAQQHDRTLDYTEAALVAADAVEKSMAATQRQPYNQAEAASRISLIPLLASRASMLRAEKEPKGRQNEVDLKPVVTQLRNLASSCAEPVAAIELRRSAVLRHIARTMQEKGNAVQAEGFLGGARTHASNSIVHASQECTLVEAVEEFLLVEEAYTGLLNRITINDKVREGDLFVSDTRSEMLRVLVPEHVPRTPGLVDDPSLFVFPQSILSDIHRVIEQQVFPSSM</sequence>
<evidence type="ECO:0000313" key="1">
    <source>
        <dbReference type="EMBL" id="KAA8492767.1"/>
    </source>
</evidence>
<dbReference type="AlphaFoldDB" id="A0A5J4YQU6"/>
<evidence type="ECO:0000313" key="2">
    <source>
        <dbReference type="Proteomes" id="UP000324585"/>
    </source>
</evidence>
<gene>
    <name evidence="1" type="ORF">FVE85_9039</name>
</gene>
<comment type="caution">
    <text evidence="1">The sequence shown here is derived from an EMBL/GenBank/DDBJ whole genome shotgun (WGS) entry which is preliminary data.</text>
</comment>
<organism evidence="1 2">
    <name type="scientific">Porphyridium purpureum</name>
    <name type="common">Red alga</name>
    <name type="synonym">Porphyridium cruentum</name>
    <dbReference type="NCBI Taxonomy" id="35688"/>
    <lineage>
        <taxon>Eukaryota</taxon>
        <taxon>Rhodophyta</taxon>
        <taxon>Bangiophyceae</taxon>
        <taxon>Porphyridiales</taxon>
        <taxon>Porphyridiaceae</taxon>
        <taxon>Porphyridium</taxon>
    </lineage>
</organism>
<dbReference type="EMBL" id="VRMN01000008">
    <property type="protein sequence ID" value="KAA8492767.1"/>
    <property type="molecule type" value="Genomic_DNA"/>
</dbReference>
<proteinExistence type="predicted"/>
<reference evidence="2" key="1">
    <citation type="journal article" date="2019" name="Nat. Commun.">
        <title>Expansion of phycobilisome linker gene families in mesophilic red algae.</title>
        <authorList>
            <person name="Lee J."/>
            <person name="Kim D."/>
            <person name="Bhattacharya D."/>
            <person name="Yoon H.S."/>
        </authorList>
    </citation>
    <scope>NUCLEOTIDE SEQUENCE [LARGE SCALE GENOMIC DNA]</scope>
    <source>
        <strain evidence="2">CCMP 1328</strain>
    </source>
</reference>
<protein>
    <submittedName>
        <fullName evidence="1">Uncharacterized protein</fullName>
    </submittedName>
</protein>